<gene>
    <name evidence="2" type="ORF">D2L64_06270</name>
</gene>
<feature type="region of interest" description="Disordered" evidence="1">
    <location>
        <begin position="51"/>
        <end position="116"/>
    </location>
</feature>
<comment type="caution">
    <text evidence="2">The sequence shown here is derived from an EMBL/GenBank/DDBJ whole genome shotgun (WGS) entry which is preliminary data.</text>
</comment>
<reference evidence="2 3" key="1">
    <citation type="submission" date="2018-08" db="EMBL/GenBank/DDBJ databases">
        <title>Jishengella sp. nov., isolated from a root of Azadirachta indica A. Juss. var. siamensis Valenton.</title>
        <authorList>
            <person name="Kuncharoen N."/>
            <person name="Tanasupawat S."/>
            <person name="Kudo T."/>
            <person name="Ohkuma M."/>
        </authorList>
    </citation>
    <scope>NUCLEOTIDE SEQUENCE [LARGE SCALE GENOMIC DNA]</scope>
    <source>
        <strain evidence="2 3">AZ1-13</strain>
    </source>
</reference>
<name>A0A418MXU3_9ACTN</name>
<keyword evidence="3" id="KW-1185">Reference proteome</keyword>
<evidence type="ECO:0000313" key="2">
    <source>
        <dbReference type="EMBL" id="RIV39943.1"/>
    </source>
</evidence>
<dbReference type="EMBL" id="QXEC01000004">
    <property type="protein sequence ID" value="RIV39943.1"/>
    <property type="molecule type" value="Genomic_DNA"/>
</dbReference>
<dbReference type="Proteomes" id="UP000283832">
    <property type="component" value="Unassembled WGS sequence"/>
</dbReference>
<accession>A0A418MXU3</accession>
<proteinExistence type="predicted"/>
<dbReference type="AlphaFoldDB" id="A0A418MXU3"/>
<feature type="compositionally biased region" description="Basic and acidic residues" evidence="1">
    <location>
        <begin position="107"/>
        <end position="116"/>
    </location>
</feature>
<evidence type="ECO:0000313" key="3">
    <source>
        <dbReference type="Proteomes" id="UP000283832"/>
    </source>
</evidence>
<evidence type="ECO:0000256" key="1">
    <source>
        <dbReference type="SAM" id="MobiDB-lite"/>
    </source>
</evidence>
<organism evidence="2 3">
    <name type="scientific">Micromonospora radicis</name>
    <dbReference type="NCBI Taxonomy" id="1894971"/>
    <lineage>
        <taxon>Bacteria</taxon>
        <taxon>Bacillati</taxon>
        <taxon>Actinomycetota</taxon>
        <taxon>Actinomycetes</taxon>
        <taxon>Micromonosporales</taxon>
        <taxon>Micromonosporaceae</taxon>
        <taxon>Micromonospora</taxon>
    </lineage>
</organism>
<sequence>MIRELRNSMPGTPGDSVAVDLSLVARENGGRPDWQLASAENPGVHRIRLTVHPWRQPPPDTSGPDHREPSPGRPPYVHGGGFDETLVGLDPTRLGSAQLPPIVRPKPGVDIERDAD</sequence>
<protein>
    <submittedName>
        <fullName evidence="2">Uncharacterized protein</fullName>
    </submittedName>
</protein>